<dbReference type="Gene3D" id="3.30.750.44">
    <property type="match status" value="1"/>
</dbReference>
<dbReference type="GO" id="GO:0007165">
    <property type="term" value="P:signal transduction"/>
    <property type="evidence" value="ECO:0007669"/>
    <property type="project" value="TreeGrafter"/>
</dbReference>
<dbReference type="SMART" id="SM00228">
    <property type="entry name" value="PDZ"/>
    <property type="match status" value="1"/>
</dbReference>
<feature type="transmembrane region" description="Helical" evidence="6">
    <location>
        <begin position="12"/>
        <end position="35"/>
    </location>
</feature>
<keyword evidence="3 5" id="KW-0378">Hydrolase</keyword>
<dbReference type="SMART" id="SM00245">
    <property type="entry name" value="TSPc"/>
    <property type="match status" value="1"/>
</dbReference>
<dbReference type="STRING" id="1802517.A2892_00045"/>
<comment type="similarity">
    <text evidence="1 5">Belongs to the peptidase S41A family.</text>
</comment>
<dbReference type="InterPro" id="IPR001478">
    <property type="entry name" value="PDZ"/>
</dbReference>
<comment type="caution">
    <text evidence="8">The sequence shown here is derived from an EMBL/GenBank/DDBJ whole genome shotgun (WGS) entry which is preliminary data.</text>
</comment>
<dbReference type="Proteomes" id="UP000176404">
    <property type="component" value="Unassembled WGS sequence"/>
</dbReference>
<evidence type="ECO:0000256" key="6">
    <source>
        <dbReference type="SAM" id="Phobius"/>
    </source>
</evidence>
<dbReference type="EMBL" id="MGHD01000004">
    <property type="protein sequence ID" value="OGM60414.1"/>
    <property type="molecule type" value="Genomic_DNA"/>
</dbReference>
<dbReference type="Pfam" id="PF03572">
    <property type="entry name" value="Peptidase_S41"/>
    <property type="match status" value="1"/>
</dbReference>
<evidence type="ECO:0000313" key="9">
    <source>
        <dbReference type="Proteomes" id="UP000176404"/>
    </source>
</evidence>
<dbReference type="Gene3D" id="3.90.226.10">
    <property type="entry name" value="2-enoyl-CoA Hydratase, Chain A, domain 1"/>
    <property type="match status" value="1"/>
</dbReference>
<name>A0A1F8B8N7_9BACT</name>
<dbReference type="InterPro" id="IPR005151">
    <property type="entry name" value="Tail-specific_protease"/>
</dbReference>
<dbReference type="GO" id="GO:0030288">
    <property type="term" value="C:outer membrane-bounded periplasmic space"/>
    <property type="evidence" value="ECO:0007669"/>
    <property type="project" value="TreeGrafter"/>
</dbReference>
<evidence type="ECO:0000256" key="2">
    <source>
        <dbReference type="ARBA" id="ARBA00022670"/>
    </source>
</evidence>
<protein>
    <recommendedName>
        <fullName evidence="7">PDZ domain-containing protein</fullName>
    </recommendedName>
</protein>
<dbReference type="InterPro" id="IPR029045">
    <property type="entry name" value="ClpP/crotonase-like_dom_sf"/>
</dbReference>
<dbReference type="SUPFAM" id="SSF52096">
    <property type="entry name" value="ClpP/crotonase"/>
    <property type="match status" value="1"/>
</dbReference>
<evidence type="ECO:0000256" key="1">
    <source>
        <dbReference type="ARBA" id="ARBA00009179"/>
    </source>
</evidence>
<dbReference type="CDD" id="cd06782">
    <property type="entry name" value="cpPDZ_CPP-like"/>
    <property type="match status" value="1"/>
</dbReference>
<dbReference type="PROSITE" id="PS50106">
    <property type="entry name" value="PDZ"/>
    <property type="match status" value="1"/>
</dbReference>
<evidence type="ECO:0000256" key="5">
    <source>
        <dbReference type="RuleBase" id="RU004404"/>
    </source>
</evidence>
<keyword evidence="4 5" id="KW-0720">Serine protease</keyword>
<keyword evidence="6" id="KW-0812">Transmembrane</keyword>
<dbReference type="GO" id="GO:0008236">
    <property type="term" value="F:serine-type peptidase activity"/>
    <property type="evidence" value="ECO:0007669"/>
    <property type="project" value="UniProtKB-KW"/>
</dbReference>
<evidence type="ECO:0000313" key="8">
    <source>
        <dbReference type="EMBL" id="OGM60414.1"/>
    </source>
</evidence>
<evidence type="ECO:0000259" key="7">
    <source>
        <dbReference type="PROSITE" id="PS50106"/>
    </source>
</evidence>
<organism evidence="8 9">
    <name type="scientific">Candidatus Woesebacteria bacterium RIFCSPLOWO2_01_FULL_39_10b</name>
    <dbReference type="NCBI Taxonomy" id="1802517"/>
    <lineage>
        <taxon>Bacteria</taxon>
        <taxon>Candidatus Woeseibacteriota</taxon>
    </lineage>
</organism>
<dbReference type="AlphaFoldDB" id="A0A1F8B8N7"/>
<accession>A0A1F8B8N7</accession>
<gene>
    <name evidence="8" type="ORF">A2892_00045</name>
</gene>
<keyword evidence="6" id="KW-1133">Transmembrane helix</keyword>
<evidence type="ECO:0000256" key="3">
    <source>
        <dbReference type="ARBA" id="ARBA00022801"/>
    </source>
</evidence>
<dbReference type="Gene3D" id="2.30.42.10">
    <property type="match status" value="1"/>
</dbReference>
<reference evidence="8 9" key="1">
    <citation type="journal article" date="2016" name="Nat. Commun.">
        <title>Thousands of microbial genomes shed light on interconnected biogeochemical processes in an aquifer system.</title>
        <authorList>
            <person name="Anantharaman K."/>
            <person name="Brown C.T."/>
            <person name="Hug L.A."/>
            <person name="Sharon I."/>
            <person name="Castelle C.J."/>
            <person name="Probst A.J."/>
            <person name="Thomas B.C."/>
            <person name="Singh A."/>
            <person name="Wilkins M.J."/>
            <person name="Karaoz U."/>
            <person name="Brodie E.L."/>
            <person name="Williams K.H."/>
            <person name="Hubbard S.S."/>
            <person name="Banfield J.F."/>
        </authorList>
    </citation>
    <scope>NUCLEOTIDE SEQUENCE [LARGE SCALE GENOMIC DNA]</scope>
</reference>
<dbReference type="GO" id="GO:0006508">
    <property type="term" value="P:proteolysis"/>
    <property type="evidence" value="ECO:0007669"/>
    <property type="project" value="UniProtKB-KW"/>
</dbReference>
<feature type="domain" description="PDZ" evidence="7">
    <location>
        <begin position="115"/>
        <end position="189"/>
    </location>
</feature>
<keyword evidence="2 5" id="KW-0645">Protease</keyword>
<evidence type="ECO:0000256" key="4">
    <source>
        <dbReference type="ARBA" id="ARBA00022825"/>
    </source>
</evidence>
<dbReference type="InterPro" id="IPR004447">
    <property type="entry name" value="Peptidase_S41A"/>
</dbReference>
<proteinExistence type="inferred from homology"/>
<dbReference type="CDD" id="cd07560">
    <property type="entry name" value="Peptidase_S41_CPP"/>
    <property type="match status" value="1"/>
</dbReference>
<dbReference type="InterPro" id="IPR036034">
    <property type="entry name" value="PDZ_sf"/>
</dbReference>
<dbReference type="PANTHER" id="PTHR32060">
    <property type="entry name" value="TAIL-SPECIFIC PROTEASE"/>
    <property type="match status" value="1"/>
</dbReference>
<keyword evidence="6" id="KW-0472">Membrane</keyword>
<dbReference type="NCBIfam" id="TIGR00225">
    <property type="entry name" value="prc"/>
    <property type="match status" value="1"/>
</dbReference>
<dbReference type="GO" id="GO:0004175">
    <property type="term" value="F:endopeptidase activity"/>
    <property type="evidence" value="ECO:0007669"/>
    <property type="project" value="TreeGrafter"/>
</dbReference>
<sequence>MPRKISFPKIPLLLIRKTFFITIILSFTFSLGYIYGYKGFRTSFKKFPEVTITRQVPPEKQTLDFSLFWRVWDTLHAQYFDKDKVIPSELIYGAIKGMVAAIGDPYTAFLPPSENKIVQEDLQGNFEGVGIQIGFKGNQLAVISPLPSSPAERVDIKAGDFIIGIRDELKALDRGTVGITLPEAVQAIRGPANTKVTFILLRQGNDQPFEVQVTREKINIPSIVLGYINTNKYIAHLKILKFSGETINEWGETVIALLKNSELKGVVIDVRNNPGGILDDAVELASDFLNVGDVVVIEEDGSDQRSETRVEKLGRLKNLKLVVLINQGSASASEILAGTLRDNKNVKLVGETSFGKGTIQEAQQINGDSGLHITTARWLTPKGLWVNDGGLKPDIEIEDNEETEQDEQLDKAIELLNSEL</sequence>
<dbReference type="SUPFAM" id="SSF50156">
    <property type="entry name" value="PDZ domain-like"/>
    <property type="match status" value="1"/>
</dbReference>
<dbReference type="PANTHER" id="PTHR32060:SF30">
    <property type="entry name" value="CARBOXY-TERMINAL PROCESSING PROTEASE CTPA"/>
    <property type="match status" value="1"/>
</dbReference>